<evidence type="ECO:0000256" key="1">
    <source>
        <dbReference type="ARBA" id="ARBA00004141"/>
    </source>
</evidence>
<dbReference type="PANTHER" id="PTHR31595:SF57">
    <property type="entry name" value="OS04G0481900 PROTEIN"/>
    <property type="match status" value="1"/>
</dbReference>
<dbReference type="PANTHER" id="PTHR31595">
    <property type="entry name" value="LONG-CHAIN-ALCOHOL O-FATTY-ACYLTRANSFERASE 3-RELATED"/>
    <property type="match status" value="1"/>
</dbReference>
<dbReference type="EMBL" id="LUGH01000370">
    <property type="protein sequence ID" value="OBZ85691.1"/>
    <property type="molecule type" value="Genomic_DNA"/>
</dbReference>
<comment type="similarity">
    <text evidence="3">Belongs to the wax synthase family.</text>
</comment>
<dbReference type="InterPro" id="IPR044851">
    <property type="entry name" value="Wax_synthase"/>
</dbReference>
<keyword evidence="10" id="KW-0012">Acyltransferase</keyword>
<sequence>MLQPWIYAIQMFFLTEAGVSLKEWIPMMIRIGTFQDETPNNLSSNDVRFGGIKKLVRGIAKLVFMRLVLDRFLPKDLSVILRYPFYDPNAMFLTYILAMRIYCMMSIVDVLMGLLQILFLVRFQDLFDNPFMSLSPKDFWNRRWNRAVRSMFNRFIFSKAVTSKKKKELKGKSKGQLPFLSSPLICGLAVFFISGVFHDFMVGAATRVITLEMTAFFMIHGFAVALEVILTKKIQLPNSLVLRIVCRVLTTIFFITTGRLFLSPILRSEIFLRLASRF</sequence>
<comment type="caution">
    <text evidence="10">The sequence shown here is derived from an EMBL/GenBank/DDBJ whole genome shotgun (WGS) entry which is preliminary data.</text>
</comment>
<feature type="transmembrane region" description="Helical" evidence="8">
    <location>
        <begin position="177"/>
        <end position="197"/>
    </location>
</feature>
<dbReference type="Proteomes" id="UP000093000">
    <property type="component" value="Unassembled WGS sequence"/>
</dbReference>
<evidence type="ECO:0000256" key="8">
    <source>
        <dbReference type="SAM" id="Phobius"/>
    </source>
</evidence>
<gene>
    <name evidence="10" type="ORF">A0J61_06262</name>
</gene>
<keyword evidence="4 10" id="KW-0808">Transferase</keyword>
<keyword evidence="5 8" id="KW-0812">Transmembrane</keyword>
<evidence type="ECO:0000259" key="9">
    <source>
        <dbReference type="Pfam" id="PF13813"/>
    </source>
</evidence>
<feature type="transmembrane region" description="Helical" evidence="8">
    <location>
        <begin position="93"/>
        <end position="121"/>
    </location>
</feature>
<keyword evidence="6 8" id="KW-1133">Transmembrane helix</keyword>
<dbReference type="GO" id="GO:0006629">
    <property type="term" value="P:lipid metabolic process"/>
    <property type="evidence" value="ECO:0007669"/>
    <property type="project" value="InterPro"/>
</dbReference>
<dbReference type="InterPro" id="IPR032805">
    <property type="entry name" value="Wax_synthase_dom"/>
</dbReference>
<dbReference type="OrthoDB" id="1077582at2759"/>
<evidence type="ECO:0000313" key="10">
    <source>
        <dbReference type="EMBL" id="OBZ85691.1"/>
    </source>
</evidence>
<evidence type="ECO:0000256" key="6">
    <source>
        <dbReference type="ARBA" id="ARBA00022989"/>
    </source>
</evidence>
<keyword evidence="11" id="KW-1185">Reference proteome</keyword>
<feature type="transmembrane region" description="Helical" evidence="8">
    <location>
        <begin position="240"/>
        <end position="262"/>
    </location>
</feature>
<evidence type="ECO:0000256" key="2">
    <source>
        <dbReference type="ARBA" id="ARBA00005179"/>
    </source>
</evidence>
<dbReference type="GO" id="GO:0016020">
    <property type="term" value="C:membrane"/>
    <property type="evidence" value="ECO:0007669"/>
    <property type="project" value="UniProtKB-SubCell"/>
</dbReference>
<evidence type="ECO:0000256" key="5">
    <source>
        <dbReference type="ARBA" id="ARBA00022692"/>
    </source>
</evidence>
<accession>A0A1C7N9D7</accession>
<feature type="transmembrane region" description="Helical" evidence="8">
    <location>
        <begin position="209"/>
        <end position="228"/>
    </location>
</feature>
<evidence type="ECO:0000256" key="4">
    <source>
        <dbReference type="ARBA" id="ARBA00022679"/>
    </source>
</evidence>
<evidence type="ECO:0000256" key="3">
    <source>
        <dbReference type="ARBA" id="ARBA00007282"/>
    </source>
</evidence>
<organism evidence="10 11">
    <name type="scientific">Choanephora cucurbitarum</name>
    <dbReference type="NCBI Taxonomy" id="101091"/>
    <lineage>
        <taxon>Eukaryota</taxon>
        <taxon>Fungi</taxon>
        <taxon>Fungi incertae sedis</taxon>
        <taxon>Mucoromycota</taxon>
        <taxon>Mucoromycotina</taxon>
        <taxon>Mucoromycetes</taxon>
        <taxon>Mucorales</taxon>
        <taxon>Mucorineae</taxon>
        <taxon>Choanephoraceae</taxon>
        <taxon>Choanephoroideae</taxon>
        <taxon>Choanephora</taxon>
    </lineage>
</organism>
<dbReference type="Pfam" id="PF13813">
    <property type="entry name" value="MBOAT_2"/>
    <property type="match status" value="1"/>
</dbReference>
<dbReference type="InParanoid" id="A0A1C7N9D7"/>
<proteinExistence type="inferred from homology"/>
<evidence type="ECO:0000256" key="7">
    <source>
        <dbReference type="ARBA" id="ARBA00023136"/>
    </source>
</evidence>
<comment type="pathway">
    <text evidence="2">Secondary metabolite biosynthesis.</text>
</comment>
<evidence type="ECO:0000313" key="11">
    <source>
        <dbReference type="Proteomes" id="UP000093000"/>
    </source>
</evidence>
<reference evidence="10 11" key="1">
    <citation type="submission" date="2016-03" db="EMBL/GenBank/DDBJ databases">
        <title>Choanephora cucurbitarum.</title>
        <authorList>
            <person name="Min B."/>
            <person name="Park H."/>
            <person name="Park J.-H."/>
            <person name="Shin H.-D."/>
            <person name="Choi I.-G."/>
        </authorList>
    </citation>
    <scope>NUCLEOTIDE SEQUENCE [LARGE SCALE GENOMIC DNA]</scope>
    <source>
        <strain evidence="10 11">KUS-F28377</strain>
    </source>
</reference>
<dbReference type="AlphaFoldDB" id="A0A1C7N9D7"/>
<dbReference type="GO" id="GO:0008374">
    <property type="term" value="F:O-acyltransferase activity"/>
    <property type="evidence" value="ECO:0007669"/>
    <property type="project" value="InterPro"/>
</dbReference>
<protein>
    <submittedName>
        <fullName evidence="10">Putative long-chain-alcohol O-fatty-acyltransferase 10</fullName>
    </submittedName>
</protein>
<keyword evidence="7 8" id="KW-0472">Membrane</keyword>
<feature type="domain" description="Wax synthase" evidence="9">
    <location>
        <begin position="124"/>
        <end position="217"/>
    </location>
</feature>
<comment type="subcellular location">
    <subcellularLocation>
        <location evidence="1">Membrane</location>
        <topology evidence="1">Multi-pass membrane protein</topology>
    </subcellularLocation>
</comment>
<name>A0A1C7N9D7_9FUNG</name>